<dbReference type="CDD" id="cd01300">
    <property type="entry name" value="YtcJ_like"/>
    <property type="match status" value="1"/>
</dbReference>
<sequence length="581" mass="62193">MKNIHYLAGTALALIASSAIAHDRDDLAPAAATELYYNAQVYTPGGWEEAMAVADGVIVAVGSNDEVAQHANAATRRMDMDGQTLLPGLHDAHVHALFAGMEQFACGFEPGASPDRIAARVAECAADAEPGAWITGGNWVAAVFEDGQQNKAFLDAVAPNNPVVLVDESHHSSWANSMALELAGVDRNTPNPPNGVIDRDANGEPTGLLREAAEQLLAASMPPASVAERERALRLSTTQMLSYGITSFNDAGITGENIGIFADLAQRGELKQRVTGCIRWAAPGIEGHDASIALIDNRAFYEKGRFNSDCVKIVLDGVPTESHTAAMLRPYIDNPNAHADGPSTGLLMVPQDALNTAVADFDRQGLLVKFHAAGDAAVRSAIDAVSYARQTNGAGGPMHDVGHNSFVDPADIPRVRDVQMTWEFSPYIWYPTPIADQDIRRAVGDKRMERWIPIRDAVETGALVVAGSDWSVVPSVNPWLAIETMVTRQVPGGSAEMLGASQRIDLPTAFQIFTANGAAQLGERAEWGSLEPGMRADFIVTETNPFEVPITQLHNTKVSRTYIEGELVYDADNPPPLTAHP</sequence>
<evidence type="ECO:0000313" key="4">
    <source>
        <dbReference type="Proteomes" id="UP000438476"/>
    </source>
</evidence>
<reference evidence="3 4" key="1">
    <citation type="submission" date="2019-12" db="EMBL/GenBank/DDBJ databases">
        <title>Genomic-based taxomic classification of the family Erythrobacteraceae.</title>
        <authorList>
            <person name="Xu L."/>
        </authorList>
    </citation>
    <scope>NUCLEOTIDE SEQUENCE [LARGE SCALE GENOMIC DNA]</scope>
    <source>
        <strain evidence="3 4">LMG 29518</strain>
    </source>
</reference>
<dbReference type="Proteomes" id="UP000438476">
    <property type="component" value="Unassembled WGS sequence"/>
</dbReference>
<organism evidence="3 4">
    <name type="scientific">Altericroceibacterium endophyticum</name>
    <dbReference type="NCBI Taxonomy" id="1808508"/>
    <lineage>
        <taxon>Bacteria</taxon>
        <taxon>Pseudomonadati</taxon>
        <taxon>Pseudomonadota</taxon>
        <taxon>Alphaproteobacteria</taxon>
        <taxon>Sphingomonadales</taxon>
        <taxon>Erythrobacteraceae</taxon>
        <taxon>Altericroceibacterium</taxon>
    </lineage>
</organism>
<dbReference type="SUPFAM" id="SSF51338">
    <property type="entry name" value="Composite domain of metallo-dependent hydrolases"/>
    <property type="match status" value="1"/>
</dbReference>
<evidence type="ECO:0000256" key="1">
    <source>
        <dbReference type="SAM" id="SignalP"/>
    </source>
</evidence>
<dbReference type="AlphaFoldDB" id="A0A6I4T8A4"/>
<dbReference type="OrthoDB" id="9811399at2"/>
<feature type="signal peptide" evidence="1">
    <location>
        <begin position="1"/>
        <end position="21"/>
    </location>
</feature>
<keyword evidence="4" id="KW-1185">Reference proteome</keyword>
<gene>
    <name evidence="3" type="ORF">GRI91_13265</name>
</gene>
<dbReference type="EMBL" id="WTYT01000006">
    <property type="protein sequence ID" value="MXO66729.1"/>
    <property type="molecule type" value="Genomic_DNA"/>
</dbReference>
<evidence type="ECO:0000259" key="2">
    <source>
        <dbReference type="Pfam" id="PF07969"/>
    </source>
</evidence>
<dbReference type="PANTHER" id="PTHR22642:SF2">
    <property type="entry name" value="PROTEIN LONG AFTER FAR-RED 3"/>
    <property type="match status" value="1"/>
</dbReference>
<name>A0A6I4T8A4_9SPHN</name>
<dbReference type="Pfam" id="PF07969">
    <property type="entry name" value="Amidohydro_3"/>
    <property type="match status" value="1"/>
</dbReference>
<dbReference type="Gene3D" id="3.10.310.70">
    <property type="match status" value="1"/>
</dbReference>
<dbReference type="RefSeq" id="WP_160737184.1">
    <property type="nucleotide sequence ID" value="NZ_WTYT01000006.1"/>
</dbReference>
<dbReference type="Gene3D" id="2.30.40.10">
    <property type="entry name" value="Urease, subunit C, domain 1"/>
    <property type="match status" value="1"/>
</dbReference>
<dbReference type="InterPro" id="IPR033932">
    <property type="entry name" value="YtcJ-like"/>
</dbReference>
<protein>
    <submittedName>
        <fullName evidence="3">Amidohydrolase family protein</fullName>
    </submittedName>
</protein>
<dbReference type="GO" id="GO:0016810">
    <property type="term" value="F:hydrolase activity, acting on carbon-nitrogen (but not peptide) bonds"/>
    <property type="evidence" value="ECO:0007669"/>
    <property type="project" value="InterPro"/>
</dbReference>
<dbReference type="InterPro" id="IPR032466">
    <property type="entry name" value="Metal_Hydrolase"/>
</dbReference>
<dbReference type="InterPro" id="IPR011059">
    <property type="entry name" value="Metal-dep_hydrolase_composite"/>
</dbReference>
<dbReference type="PANTHER" id="PTHR22642">
    <property type="entry name" value="IMIDAZOLONEPROPIONASE"/>
    <property type="match status" value="1"/>
</dbReference>
<proteinExistence type="predicted"/>
<dbReference type="InterPro" id="IPR013108">
    <property type="entry name" value="Amidohydro_3"/>
</dbReference>
<comment type="caution">
    <text evidence="3">The sequence shown here is derived from an EMBL/GenBank/DDBJ whole genome shotgun (WGS) entry which is preliminary data.</text>
</comment>
<feature type="chain" id="PRO_5026251086" evidence="1">
    <location>
        <begin position="22"/>
        <end position="581"/>
    </location>
</feature>
<accession>A0A6I4T8A4</accession>
<dbReference type="SUPFAM" id="SSF51556">
    <property type="entry name" value="Metallo-dependent hydrolases"/>
    <property type="match status" value="1"/>
</dbReference>
<keyword evidence="3" id="KW-0378">Hydrolase</keyword>
<dbReference type="Gene3D" id="3.20.20.140">
    <property type="entry name" value="Metal-dependent hydrolases"/>
    <property type="match status" value="1"/>
</dbReference>
<feature type="domain" description="Amidohydrolase 3" evidence="2">
    <location>
        <begin position="78"/>
        <end position="569"/>
    </location>
</feature>
<evidence type="ECO:0000313" key="3">
    <source>
        <dbReference type="EMBL" id="MXO66729.1"/>
    </source>
</evidence>
<keyword evidence="1" id="KW-0732">Signal</keyword>